<organism evidence="2 3">
    <name type="scientific">Cohnella kolymensis</name>
    <dbReference type="NCBI Taxonomy" id="1590652"/>
    <lineage>
        <taxon>Bacteria</taxon>
        <taxon>Bacillati</taxon>
        <taxon>Bacillota</taxon>
        <taxon>Bacilli</taxon>
        <taxon>Bacillales</taxon>
        <taxon>Paenibacillaceae</taxon>
        <taxon>Cohnella</taxon>
    </lineage>
</organism>
<feature type="transmembrane region" description="Helical" evidence="1">
    <location>
        <begin position="31"/>
        <end position="49"/>
    </location>
</feature>
<dbReference type="EMBL" id="JXAL01000033">
    <property type="protein sequence ID" value="KIL34326.1"/>
    <property type="molecule type" value="Genomic_DNA"/>
</dbReference>
<proteinExistence type="predicted"/>
<dbReference type="NCBIfam" id="TIGR02830">
    <property type="entry name" value="spore_III_AG"/>
    <property type="match status" value="1"/>
</dbReference>
<accession>A0ABR5A024</accession>
<evidence type="ECO:0000256" key="1">
    <source>
        <dbReference type="SAM" id="Phobius"/>
    </source>
</evidence>
<keyword evidence="1" id="KW-1133">Transmembrane helix</keyword>
<evidence type="ECO:0000313" key="3">
    <source>
        <dbReference type="Proteomes" id="UP000054526"/>
    </source>
</evidence>
<keyword evidence="1" id="KW-0812">Transmembrane</keyword>
<protein>
    <submittedName>
        <fullName evidence="2">Stage III sporulation protein AG</fullName>
    </submittedName>
</protein>
<comment type="caution">
    <text evidence="2">The sequence shown here is derived from an EMBL/GenBank/DDBJ whole genome shotgun (WGS) entry which is preliminary data.</text>
</comment>
<evidence type="ECO:0000313" key="2">
    <source>
        <dbReference type="EMBL" id="KIL34326.1"/>
    </source>
</evidence>
<keyword evidence="1" id="KW-0472">Membrane</keyword>
<dbReference type="RefSeq" id="WP_041067251.1">
    <property type="nucleotide sequence ID" value="NZ_JXAL01000033.1"/>
</dbReference>
<reference evidence="2 3" key="1">
    <citation type="submission" date="2014-12" db="EMBL/GenBank/DDBJ databases">
        <title>Draft genome sequence of Cohnella kolymensis strain B-2846.</title>
        <authorList>
            <person name="Karlyshev A.V."/>
            <person name="Kudryashova E.B."/>
        </authorList>
    </citation>
    <scope>NUCLEOTIDE SEQUENCE [LARGE SCALE GENOMIC DNA]</scope>
    <source>
        <strain evidence="2 3">VKM B-2846</strain>
    </source>
</reference>
<dbReference type="InterPro" id="IPR014195">
    <property type="entry name" value="Spore_III_AG"/>
</dbReference>
<gene>
    <name evidence="2" type="ORF">SD71_19975</name>
</gene>
<dbReference type="Proteomes" id="UP000054526">
    <property type="component" value="Unassembled WGS sequence"/>
</dbReference>
<sequence>MAKWLQQLESFISGGSGVGSGGARRVKAFRLLILIGLIGAALLLAASLLNVKTVDPAQDPDFSPPHDEDVPQAEAFLPKEDKSNPFTDIETQFEGRLKDLLESMVGVGTTDVMVNVDSTEETIVQLNEKQMSEITDETDRNGARRHITNITKDGQVVLYDISGDGKQSPIIVKKLKPRIRGVIVVAKGAENGTVHKLIAEAVSRGLDVPIHRISVVPRKT</sequence>
<name>A0ABR5A024_9BACL</name>
<keyword evidence="3" id="KW-1185">Reference proteome</keyword>